<keyword evidence="10" id="KW-1185">Reference proteome</keyword>
<dbReference type="Proteomes" id="UP000249065">
    <property type="component" value="Unassembled WGS sequence"/>
</dbReference>
<evidence type="ECO:0000313" key="9">
    <source>
        <dbReference type="EMBL" id="RAI60619.1"/>
    </source>
</evidence>
<dbReference type="InterPro" id="IPR003995">
    <property type="entry name" value="RTX_toxin_determinant-A"/>
</dbReference>
<proteinExistence type="predicted"/>
<dbReference type="PANTHER" id="PTHR38340:SF1">
    <property type="entry name" value="S-LAYER PROTEIN"/>
    <property type="match status" value="1"/>
</dbReference>
<gene>
    <name evidence="9" type="ORF">DOO78_00325</name>
</gene>
<dbReference type="InterPro" id="IPR050557">
    <property type="entry name" value="RTX_toxin/Mannuronan_C5-epim"/>
</dbReference>
<dbReference type="InterPro" id="IPR018511">
    <property type="entry name" value="Hemolysin-typ_Ca-bd_CS"/>
</dbReference>
<feature type="region of interest" description="Disordered" evidence="8">
    <location>
        <begin position="1162"/>
        <end position="1185"/>
    </location>
</feature>
<keyword evidence="4" id="KW-0800">Toxin</keyword>
<evidence type="ECO:0000256" key="2">
    <source>
        <dbReference type="ARBA" id="ARBA00004613"/>
    </source>
</evidence>
<evidence type="ECO:0000256" key="4">
    <source>
        <dbReference type="ARBA" id="ARBA00022656"/>
    </source>
</evidence>
<organism evidence="9 10">
    <name type="scientific">Roseicella frigidaeris</name>
    <dbReference type="NCBI Taxonomy" id="2230885"/>
    <lineage>
        <taxon>Bacteria</taxon>
        <taxon>Pseudomonadati</taxon>
        <taxon>Pseudomonadota</taxon>
        <taxon>Alphaproteobacteria</taxon>
        <taxon>Acetobacterales</taxon>
        <taxon>Roseomonadaceae</taxon>
        <taxon>Roseicella</taxon>
    </lineage>
</organism>
<evidence type="ECO:0008006" key="11">
    <source>
        <dbReference type="Google" id="ProtNLM"/>
    </source>
</evidence>
<keyword evidence="6" id="KW-0843">Virulence</keyword>
<sequence>MWRRAMATLGGSAADDVLQGTAGADSLEGGMGADTLLGGGGADSLRGGGGADLILLQGIDGVASTLGAMQRILDFSLAQGDLLALRAQPVAGELWPIATGSWALPGETPLPIGWGGSLAPAAAPLAGLALPDPTGGAGFLLRWLPDTGSGGWLILDADRDGVLGAVDLVARFDLPAGQAIGPEAFLAGSLALLGSIGADSLAGTAAADRLHGFGGNDRLSGGGGSDTLLGGAGQDTLLGGDGFDSLEGGDGNDSLDGGAGTDVLLGGVGNDTLLGGAGDDLLQGGADRDVLRGGEGDDSLEGGPGADTLEGGAGADTILLQAMGEAAWSTLSGMDQVTGFSAAEGDRLRLSDAWTGQADGSGADAGTYAGSDGVARALLWGGVTRALSALPAGTALPALPTGATGAYLLYWVPALAGGTVPAGGWLVLDLDRNGRVDATDAVWRIGSTAQPVSIGPTDFIAGTFLSVLRGGVQVAGTAGNDTLRGGSLNETFLGSGGSDVIEGGAGAANALSYAGLGGSVALRLAADGHGTVTKSQGGTDSIAGIQAFSGTAGADRLDAGAAPAGFFAISLEGRAGDDTLIGGAGVQASYGASPAAARIDLAAGTAQDGWGGTDRLSGIRRVAVTSAYADTVLGSAGDDLFLSGAAGNKLFDGRGGTDEWRYAGSGAVAVDLAAGLAEKPGGVDRLTGIEVASGGAGNDSLRGSAGSDRLAGAAGDDTIDGGAGKDIVAYDVIAPGSDLPLRGAVVDLSTGRATDPWGGQDVLRNLEGAWGSRLGDDLTGIAIAGVYTTLRGLAGDDTLRGPQARSLVLADYAGDPAAVVVDLAAGTAWDGWGGTDRLVLIDHARGSDFADRLAGNGNANMLMGGAGNDTLLGGAGNDTLQPGPGADLLQGGEGDDLFSPEADGRFTGSLSLALGDGTARLLTFTNVALFADRLDGGAGTDRWVAPAGNALLDLRNAAPLGMERFEGNAGADALLLPASLAGAVTLLGGGGNDTLAAGGGKDVLDGGTGDDLLLGGAGNDTLRGGAGDDTLMGGDGNDAMDGNVGRDSVLGGAGNDTIICSAWAALLDGGPGQDRLSFNLGGAIGALRLVADAAGQVLTGGGNTTLLRGFETESIIGGAGNDVFRGLAGNDTLRGGAGNDVLEGVAGNDLLDGGAGNDTLRGGAGDDTLMGGDGNDAMDGNGGRDSLLGGAGNDTIVALNWAVLLDGGPGQDLLSFSLSHALGALRLENDAAGQVLTGGGNTMLLHGFERDSITGGAGNDWFRGLAGADTLRGGAGNDTLIGGAGDDLLDGGTGIDVAVIAGKAASTLLTRQADGSWLATGPEGTDRLVSIERVHFTDRDVLLY</sequence>
<accession>A0A327MD84</accession>
<dbReference type="GO" id="GO:0016020">
    <property type="term" value="C:membrane"/>
    <property type="evidence" value="ECO:0007669"/>
    <property type="project" value="UniProtKB-SubCell"/>
</dbReference>
<feature type="compositionally biased region" description="Basic and acidic residues" evidence="8">
    <location>
        <begin position="286"/>
        <end position="295"/>
    </location>
</feature>
<keyword evidence="7" id="KW-0472">Membrane</keyword>
<reference evidence="10" key="1">
    <citation type="submission" date="2018-06" db="EMBL/GenBank/DDBJ databases">
        <authorList>
            <person name="Khan S.A."/>
        </authorList>
    </citation>
    <scope>NUCLEOTIDE SEQUENCE [LARGE SCALE GENOMIC DNA]</scope>
    <source>
        <strain evidence="10">DB-1506</strain>
    </source>
</reference>
<dbReference type="PROSITE" id="PS00330">
    <property type="entry name" value="HEMOLYSIN_CALCIUM"/>
    <property type="match status" value="18"/>
</dbReference>
<dbReference type="PRINTS" id="PR00313">
    <property type="entry name" value="CABNDNGRPT"/>
</dbReference>
<dbReference type="GO" id="GO:0090729">
    <property type="term" value="F:toxin activity"/>
    <property type="evidence" value="ECO:0007669"/>
    <property type="project" value="UniProtKB-KW"/>
</dbReference>
<dbReference type="InterPro" id="IPR011049">
    <property type="entry name" value="Serralysin-like_metalloprot_C"/>
</dbReference>
<evidence type="ECO:0000256" key="3">
    <source>
        <dbReference type="ARBA" id="ARBA00022525"/>
    </source>
</evidence>
<evidence type="ECO:0000256" key="5">
    <source>
        <dbReference type="ARBA" id="ARBA00022737"/>
    </source>
</evidence>
<dbReference type="EMBL" id="QLIX01000001">
    <property type="protein sequence ID" value="RAI60619.1"/>
    <property type="molecule type" value="Genomic_DNA"/>
</dbReference>
<dbReference type="OrthoDB" id="7230179at2"/>
<evidence type="ECO:0000256" key="1">
    <source>
        <dbReference type="ARBA" id="ARBA00004370"/>
    </source>
</evidence>
<dbReference type="Pfam" id="PF00353">
    <property type="entry name" value="HemolysinCabind"/>
    <property type="match status" value="14"/>
</dbReference>
<evidence type="ECO:0000313" key="10">
    <source>
        <dbReference type="Proteomes" id="UP000249065"/>
    </source>
</evidence>
<feature type="region of interest" description="Disordered" evidence="8">
    <location>
        <begin position="285"/>
        <end position="311"/>
    </location>
</feature>
<dbReference type="PRINTS" id="PR01488">
    <property type="entry name" value="RTXTOXINA"/>
</dbReference>
<keyword evidence="3" id="KW-0964">Secreted</keyword>
<evidence type="ECO:0000256" key="7">
    <source>
        <dbReference type="ARBA" id="ARBA00023136"/>
    </source>
</evidence>
<keyword evidence="5" id="KW-0677">Repeat</keyword>
<comment type="subcellular location">
    <subcellularLocation>
        <location evidence="1">Membrane</location>
    </subcellularLocation>
    <subcellularLocation>
        <location evidence="2">Secreted</location>
    </subcellularLocation>
</comment>
<dbReference type="GO" id="GO:0005509">
    <property type="term" value="F:calcium ion binding"/>
    <property type="evidence" value="ECO:0007669"/>
    <property type="project" value="InterPro"/>
</dbReference>
<evidence type="ECO:0000256" key="6">
    <source>
        <dbReference type="ARBA" id="ARBA00023026"/>
    </source>
</evidence>
<comment type="caution">
    <text evidence="9">The sequence shown here is derived from an EMBL/GenBank/DDBJ whole genome shotgun (WGS) entry which is preliminary data.</text>
</comment>
<dbReference type="SUPFAM" id="SSF51120">
    <property type="entry name" value="beta-Roll"/>
    <property type="match status" value="7"/>
</dbReference>
<evidence type="ECO:0000256" key="8">
    <source>
        <dbReference type="SAM" id="MobiDB-lite"/>
    </source>
</evidence>
<dbReference type="PANTHER" id="PTHR38340">
    <property type="entry name" value="S-LAYER PROTEIN"/>
    <property type="match status" value="1"/>
</dbReference>
<name>A0A327MD84_9PROT</name>
<dbReference type="Gene3D" id="2.150.10.10">
    <property type="entry name" value="Serralysin-like metalloprotease, C-terminal"/>
    <property type="match status" value="10"/>
</dbReference>
<dbReference type="GO" id="GO:0005576">
    <property type="term" value="C:extracellular region"/>
    <property type="evidence" value="ECO:0007669"/>
    <property type="project" value="UniProtKB-SubCell"/>
</dbReference>
<dbReference type="InterPro" id="IPR001343">
    <property type="entry name" value="Hemolysn_Ca-bd"/>
</dbReference>
<protein>
    <recommendedName>
        <fullName evidence="11">Calcium-binding protein</fullName>
    </recommendedName>
</protein>